<protein>
    <submittedName>
        <fullName evidence="2">Uncharacterized protein</fullName>
    </submittedName>
</protein>
<sequence>MCCDVCRQELLEEVEQDEQACEAAARSWSGARGGAARGGARCRLNSLQDLVAALAAEPAPRRHHVRHHAPAPAVSNVSARAIHGGSLPSGVDTSSLLSEEPARGAGYLATVRCVNPPPLAERRVSASDANTPAEMELLNRRSKPMFPMTYTARATLEIGSGSVCSGRAVTTTTASNQVAHDTRRDPALLYGHLLPKNQRNQPKTTPEIPQSEKLMNALRPKKNDLEDGSLEAHLKVYDINASNRYISEPHNPTYSHVNVDTMEETSLHRVPRNDHDLSVNTISKPNYENYSQLWTNHVDNWYRGLADQRVYYADIVRMQNQHTNVVNQNMNSIIRTTILNNSTPVLSFERYQVDNIIPQHIVSYQPRANVVEENNHYFSNTRNQDNGLRGIIKNDRYDQYNRYDNDIILRKQYRKQKSSNLAVPTLSQINPRNWRPMTIGSPERRARQILSRTETTNKTKLNEDKGQHKVIVEQSTEVPPTSNDVTECVGDTTKDISSRFNTEPSILKYTDTIEENNKYSLSVTNVNFSNSIEKTEVTDTNNGIELTEFKSSKLENVTKNKFADFFASQEELLKSLDNVEEFEETIEIKTCRGIDSIPEEIITTDEYIDSIPEEIITTNDYIEETPEDISYHVYDVVDVDVSVIKEWVDTSVENNDLITGSEEIADDDGTITERMLAEIPNNSFIFLTVPQPLIYPVNTDNTDNTKSTFDNNNNDSTPILINEEKEQPFECPVNTDTKKKTIIDKNALKVLLLQNLLKNNVIENPSGDAGVSAITGEEVDSAISFSCITTPEVVASCNTTSSSAQSAVAVDPKPRSMISSSFNGLPLSRPNYGSTGSSATDDYKKSLDENGNSVQGFSSPLSGSSQHKKPRRKKSSKNETVIDCQQIDGYQGDKDVNELLRFIESNADNGRAPKLGRVKHKDDSEDKSGKKRSTERRKDKENKIKRASSLEELSRTKIEDLTDVAESPLRGDKKDRRGDHPPAKAERRSWGEDARDALAFTELPQDSPVAAAELTDFQTVTKKRKPRRRPDEPDREPAPRRARPPLPARAASPRRPPTAATTPTTTWTPCTPCPPRPAPPRPPRRPAARLLRGDRAHATQHPRPYRVLQFLREGAAAPPATRPGERRPSGGAAAGARTATRAGASRRRRRDLKPALLRRERKPAPPPHEAPDVVADRRPPVILLDSAARPRDMDGVTFGFDINEQLLSTGARRPRCDLLRDAPSPACACGRRAPRCATCRPSRRPTRTRCCSWWTTWARVSVREPRAPPSALAAHESFCFSVGGRGALRRRQGALFQRVARGPLVACLSAAGLVREFFVGRTRHSGSIDTESILAGDWIYNVLIIAFCPRDEISKDLEGGDDIVRVASSMPCGVSADMAGEASLSLGVL</sequence>
<feature type="region of interest" description="Disordered" evidence="1">
    <location>
        <begin position="820"/>
        <end position="886"/>
    </location>
</feature>
<feature type="compositionally biased region" description="Low complexity" evidence="1">
    <location>
        <begin position="1129"/>
        <end position="1143"/>
    </location>
</feature>
<evidence type="ECO:0000313" key="2">
    <source>
        <dbReference type="EMBL" id="CAH0595419.1"/>
    </source>
</evidence>
<proteinExistence type="predicted"/>
<keyword evidence="3" id="KW-1185">Reference proteome</keyword>
<accession>A0A9P0BU50</accession>
<feature type="compositionally biased region" description="Polar residues" evidence="1">
    <location>
        <begin position="831"/>
        <end position="840"/>
    </location>
</feature>
<feature type="region of interest" description="Disordered" evidence="1">
    <location>
        <begin position="909"/>
        <end position="1087"/>
    </location>
</feature>
<organism evidence="2 3">
    <name type="scientific">Chrysodeixis includens</name>
    <name type="common">Soybean looper</name>
    <name type="synonym">Pseudoplusia includens</name>
    <dbReference type="NCBI Taxonomy" id="689277"/>
    <lineage>
        <taxon>Eukaryota</taxon>
        <taxon>Metazoa</taxon>
        <taxon>Ecdysozoa</taxon>
        <taxon>Arthropoda</taxon>
        <taxon>Hexapoda</taxon>
        <taxon>Insecta</taxon>
        <taxon>Pterygota</taxon>
        <taxon>Neoptera</taxon>
        <taxon>Endopterygota</taxon>
        <taxon>Lepidoptera</taxon>
        <taxon>Glossata</taxon>
        <taxon>Ditrysia</taxon>
        <taxon>Noctuoidea</taxon>
        <taxon>Noctuidae</taxon>
        <taxon>Plusiinae</taxon>
        <taxon>Chrysodeixis</taxon>
    </lineage>
</organism>
<dbReference type="OrthoDB" id="6426920at2759"/>
<feature type="compositionally biased region" description="Pro residues" evidence="1">
    <location>
        <begin position="1071"/>
        <end position="1081"/>
    </location>
</feature>
<feature type="compositionally biased region" description="Basic residues" evidence="1">
    <location>
        <begin position="866"/>
        <end position="875"/>
    </location>
</feature>
<reference evidence="2" key="1">
    <citation type="submission" date="2021-12" db="EMBL/GenBank/DDBJ databases">
        <authorList>
            <person name="King R."/>
        </authorList>
    </citation>
    <scope>NUCLEOTIDE SEQUENCE</scope>
</reference>
<feature type="compositionally biased region" description="Basic and acidic residues" evidence="1">
    <location>
        <begin position="936"/>
        <end position="960"/>
    </location>
</feature>
<feature type="compositionally biased region" description="Basic and acidic residues" evidence="1">
    <location>
        <begin position="1029"/>
        <end position="1039"/>
    </location>
</feature>
<name>A0A9P0BU50_CHRIL</name>
<gene>
    <name evidence="2" type="ORF">CINC_LOCUS6793</name>
</gene>
<feature type="compositionally biased region" description="Low complexity" evidence="1">
    <location>
        <begin position="1048"/>
        <end position="1070"/>
    </location>
</feature>
<feature type="compositionally biased region" description="Basic and acidic residues" evidence="1">
    <location>
        <begin position="969"/>
        <end position="996"/>
    </location>
</feature>
<dbReference type="EMBL" id="LR824024">
    <property type="protein sequence ID" value="CAH0595419.1"/>
    <property type="molecule type" value="Genomic_DNA"/>
</dbReference>
<evidence type="ECO:0000313" key="3">
    <source>
        <dbReference type="Proteomes" id="UP001154114"/>
    </source>
</evidence>
<feature type="compositionally biased region" description="Polar residues" evidence="1">
    <location>
        <begin position="849"/>
        <end position="865"/>
    </location>
</feature>
<dbReference type="Proteomes" id="UP001154114">
    <property type="component" value="Chromosome 21"/>
</dbReference>
<evidence type="ECO:0000256" key="1">
    <source>
        <dbReference type="SAM" id="MobiDB-lite"/>
    </source>
</evidence>
<feature type="region of interest" description="Disordered" evidence="1">
    <location>
        <begin position="1116"/>
        <end position="1174"/>
    </location>
</feature>